<keyword evidence="2" id="KW-1185">Reference proteome</keyword>
<reference evidence="1" key="2">
    <citation type="submission" date="2020-11" db="EMBL/GenBank/DDBJ databases">
        <authorList>
            <person name="McCartney M.A."/>
            <person name="Auch B."/>
            <person name="Kono T."/>
            <person name="Mallez S."/>
            <person name="Becker A."/>
            <person name="Gohl D.M."/>
            <person name="Silverstein K.A.T."/>
            <person name="Koren S."/>
            <person name="Bechman K.B."/>
            <person name="Herman A."/>
            <person name="Abrahante J.E."/>
            <person name="Garbe J."/>
        </authorList>
    </citation>
    <scope>NUCLEOTIDE SEQUENCE</scope>
    <source>
        <strain evidence="1">Duluth1</strain>
        <tissue evidence="1">Whole animal</tissue>
    </source>
</reference>
<gene>
    <name evidence="1" type="ORF">DPMN_182581</name>
</gene>
<comment type="caution">
    <text evidence="1">The sequence shown here is derived from an EMBL/GenBank/DDBJ whole genome shotgun (WGS) entry which is preliminary data.</text>
</comment>
<evidence type="ECO:0000313" key="1">
    <source>
        <dbReference type="EMBL" id="KAH3748144.1"/>
    </source>
</evidence>
<dbReference type="AlphaFoldDB" id="A0A9D4DID5"/>
<reference evidence="1" key="1">
    <citation type="journal article" date="2019" name="bioRxiv">
        <title>The Genome of the Zebra Mussel, Dreissena polymorpha: A Resource for Invasive Species Research.</title>
        <authorList>
            <person name="McCartney M.A."/>
            <person name="Auch B."/>
            <person name="Kono T."/>
            <person name="Mallez S."/>
            <person name="Zhang Y."/>
            <person name="Obille A."/>
            <person name="Becker A."/>
            <person name="Abrahante J.E."/>
            <person name="Garbe J."/>
            <person name="Badalamenti J.P."/>
            <person name="Herman A."/>
            <person name="Mangelson H."/>
            <person name="Liachko I."/>
            <person name="Sullivan S."/>
            <person name="Sone E.D."/>
            <person name="Koren S."/>
            <person name="Silverstein K.A.T."/>
            <person name="Beckman K.B."/>
            <person name="Gohl D.M."/>
        </authorList>
    </citation>
    <scope>NUCLEOTIDE SEQUENCE</scope>
    <source>
        <strain evidence="1">Duluth1</strain>
        <tissue evidence="1">Whole animal</tissue>
    </source>
</reference>
<name>A0A9D4DID5_DREPO</name>
<protein>
    <submittedName>
        <fullName evidence="1">Uncharacterized protein</fullName>
    </submittedName>
</protein>
<sequence length="132" mass="15079">MGLPKVDKKEQEDPSSQKFHGTEFLVVALATSKSDPAGKLQVVQQQLDFNSDWLALKNVTTAIKDMERDLSLLDFEDQVRYGRLANIRDNMKHFQECSKNRIHFKGVNLALQSAVEPIFYAADVYSDRYGRI</sequence>
<evidence type="ECO:0000313" key="2">
    <source>
        <dbReference type="Proteomes" id="UP000828390"/>
    </source>
</evidence>
<dbReference type="EMBL" id="JAIWYP010000010">
    <property type="protein sequence ID" value="KAH3748144.1"/>
    <property type="molecule type" value="Genomic_DNA"/>
</dbReference>
<accession>A0A9D4DID5</accession>
<dbReference type="Proteomes" id="UP000828390">
    <property type="component" value="Unassembled WGS sequence"/>
</dbReference>
<feature type="non-terminal residue" evidence="1">
    <location>
        <position position="1"/>
    </location>
</feature>
<proteinExistence type="predicted"/>
<organism evidence="1 2">
    <name type="scientific">Dreissena polymorpha</name>
    <name type="common">Zebra mussel</name>
    <name type="synonym">Mytilus polymorpha</name>
    <dbReference type="NCBI Taxonomy" id="45954"/>
    <lineage>
        <taxon>Eukaryota</taxon>
        <taxon>Metazoa</taxon>
        <taxon>Spiralia</taxon>
        <taxon>Lophotrochozoa</taxon>
        <taxon>Mollusca</taxon>
        <taxon>Bivalvia</taxon>
        <taxon>Autobranchia</taxon>
        <taxon>Heteroconchia</taxon>
        <taxon>Euheterodonta</taxon>
        <taxon>Imparidentia</taxon>
        <taxon>Neoheterodontei</taxon>
        <taxon>Myida</taxon>
        <taxon>Dreissenoidea</taxon>
        <taxon>Dreissenidae</taxon>
        <taxon>Dreissena</taxon>
    </lineage>
</organism>